<gene>
    <name evidence="1" type="ORF">TR92349</name>
</gene>
<dbReference type="AlphaFoldDB" id="A0A0X3NGZ3"/>
<dbReference type="EMBL" id="GEEE01024287">
    <property type="protein sequence ID" value="JAP38938.1"/>
    <property type="molecule type" value="Transcribed_RNA"/>
</dbReference>
<organism evidence="1">
    <name type="scientific">Schistocephalus solidus</name>
    <name type="common">Tapeworm</name>
    <dbReference type="NCBI Taxonomy" id="70667"/>
    <lineage>
        <taxon>Eukaryota</taxon>
        <taxon>Metazoa</taxon>
        <taxon>Spiralia</taxon>
        <taxon>Lophotrochozoa</taxon>
        <taxon>Platyhelminthes</taxon>
        <taxon>Cestoda</taxon>
        <taxon>Eucestoda</taxon>
        <taxon>Diphyllobothriidea</taxon>
        <taxon>Diphyllobothriidae</taxon>
        <taxon>Schistocephalus</taxon>
    </lineage>
</organism>
<name>A0A0X3NGZ3_SCHSO</name>
<protein>
    <submittedName>
        <fullName evidence="1">Uncharacterized protein</fullName>
    </submittedName>
</protein>
<sequence length="126" mass="12935">MHPTLQPLVCQNYATVCLSHAVGLACYAVGLTTRVHAITVLLSRSLLAAMASARVAVTAAAAGLNRCSIVPGSSNSLPEAPIASTGVIGEYVGSRTVFVLRALQPSDPDPGGCMRAWSGNSRTVIT</sequence>
<accession>A0A0X3NGZ3</accession>
<reference evidence="1" key="1">
    <citation type="submission" date="2016-01" db="EMBL/GenBank/DDBJ databases">
        <title>Reference transcriptome for the parasite Schistocephalus solidus: insights into the molecular evolution of parasitism.</title>
        <authorList>
            <person name="Hebert F.O."/>
            <person name="Grambauer S."/>
            <person name="Barber I."/>
            <person name="Landry C.R."/>
            <person name="Aubin-Horth N."/>
        </authorList>
    </citation>
    <scope>NUCLEOTIDE SEQUENCE</scope>
</reference>
<evidence type="ECO:0000313" key="1">
    <source>
        <dbReference type="EMBL" id="JAP38938.1"/>
    </source>
</evidence>
<proteinExistence type="predicted"/>